<dbReference type="EMBL" id="LCIA01000006">
    <property type="protein sequence ID" value="KKT45398.1"/>
    <property type="molecule type" value="Genomic_DNA"/>
</dbReference>
<dbReference type="InterPro" id="IPR043519">
    <property type="entry name" value="NT_sf"/>
</dbReference>
<reference evidence="1" key="1">
    <citation type="journal article" date="2015" name="Nature">
        <title>rRNA introns, odd ribosomes, and small enigmatic genomes across a large radiation of phyla.</title>
        <authorList>
            <person name="Brown C.T."/>
            <person name="Hug L.A."/>
            <person name="Thomas B.C."/>
            <person name="Sharon I."/>
            <person name="Castelle C.J."/>
            <person name="Singh A."/>
            <person name="Wilkins M.J."/>
            <person name="Williams K.H."/>
            <person name="Banfield J.F."/>
        </authorList>
    </citation>
    <scope>NUCLEOTIDE SEQUENCE [LARGE SCALE GENOMIC DNA]</scope>
</reference>
<dbReference type="STRING" id="1619110.UW36_C0006G0019"/>
<evidence type="ECO:0000313" key="2">
    <source>
        <dbReference type="Proteomes" id="UP000034128"/>
    </source>
</evidence>
<accession>A0A0G1HFW3</accession>
<name>A0A0G1HFW3_UNCKA</name>
<protein>
    <submittedName>
        <fullName evidence="1">Uncharacterized protein</fullName>
    </submittedName>
</protein>
<organism evidence="1 2">
    <name type="scientific">candidate division WWE3 bacterium GW2011_GWA2_44_16</name>
    <dbReference type="NCBI Taxonomy" id="1619110"/>
    <lineage>
        <taxon>Bacteria</taxon>
        <taxon>Katanobacteria</taxon>
    </lineage>
</organism>
<dbReference type="SUPFAM" id="SSF81301">
    <property type="entry name" value="Nucleotidyltransferase"/>
    <property type="match status" value="1"/>
</dbReference>
<comment type="caution">
    <text evidence="1">The sequence shown here is derived from an EMBL/GenBank/DDBJ whole genome shotgun (WGS) entry which is preliminary data.</text>
</comment>
<proteinExistence type="predicted"/>
<dbReference type="AlphaFoldDB" id="A0A0G1HFW3"/>
<evidence type="ECO:0000313" key="1">
    <source>
        <dbReference type="EMBL" id="KKT45398.1"/>
    </source>
</evidence>
<dbReference type="Gene3D" id="3.30.460.40">
    <property type="match status" value="1"/>
</dbReference>
<sequence length="206" mass="23742">MAYQQPYYHDIITQKSWEELKSLKSRLNFVLIGGWAVYLYTKALKSKDIDILLDYSELGKLRELYPSVYKNDRLSKYEAVSGDVQIDVYLPFYSNLGIPAEVLSQNKGIVDGFSVLDPNYLTVLKIFTYYQRRLSDKGRKDFVDLVSLFNSGSLAFGDLLAIVTKYNYKNNLRDFLKEFHSTSSVMELGINTHKMARLKKSIPITC</sequence>
<dbReference type="Proteomes" id="UP000034128">
    <property type="component" value="Unassembled WGS sequence"/>
</dbReference>
<gene>
    <name evidence="1" type="ORF">UW36_C0006G0019</name>
</gene>